<dbReference type="RefSeq" id="WP_102157986.1">
    <property type="nucleotide sequence ID" value="NZ_PGGT01000013.1"/>
</dbReference>
<evidence type="ECO:0000256" key="1">
    <source>
        <dbReference type="PIRSR" id="PIRSR016184-1"/>
    </source>
</evidence>
<evidence type="ECO:0000313" key="4">
    <source>
        <dbReference type="Proteomes" id="UP000292685"/>
    </source>
</evidence>
<feature type="region of interest" description="Disordered" evidence="2">
    <location>
        <begin position="206"/>
        <end position="229"/>
    </location>
</feature>
<comment type="caution">
    <text evidence="3">The sequence shown here is derived from an EMBL/GenBank/DDBJ whole genome shotgun (WGS) entry which is preliminary data.</text>
</comment>
<dbReference type="EMBL" id="SHLA01000001">
    <property type="protein sequence ID" value="RZU62499.1"/>
    <property type="molecule type" value="Genomic_DNA"/>
</dbReference>
<evidence type="ECO:0000256" key="2">
    <source>
        <dbReference type="SAM" id="MobiDB-lite"/>
    </source>
</evidence>
<dbReference type="PANTHER" id="PTHR13774:SF32">
    <property type="entry name" value="ANTISENSE-ENHANCING SEQUENCE 1"/>
    <property type="match status" value="1"/>
</dbReference>
<dbReference type="OrthoDB" id="9788221at2"/>
<dbReference type="GO" id="GO:0005737">
    <property type="term" value="C:cytoplasm"/>
    <property type="evidence" value="ECO:0007669"/>
    <property type="project" value="TreeGrafter"/>
</dbReference>
<gene>
    <name evidence="3" type="ORF">EV380_2096</name>
</gene>
<keyword evidence="4" id="KW-1185">Reference proteome</keyword>
<dbReference type="PANTHER" id="PTHR13774">
    <property type="entry name" value="PHENAZINE BIOSYNTHESIS PROTEIN"/>
    <property type="match status" value="1"/>
</dbReference>
<organism evidence="3 4">
    <name type="scientific">Zhihengliuella halotolerans</name>
    <dbReference type="NCBI Taxonomy" id="370736"/>
    <lineage>
        <taxon>Bacteria</taxon>
        <taxon>Bacillati</taxon>
        <taxon>Actinomycetota</taxon>
        <taxon>Actinomycetes</taxon>
        <taxon>Micrococcales</taxon>
        <taxon>Micrococcaceae</taxon>
        <taxon>Zhihengliuella</taxon>
    </lineage>
</organism>
<evidence type="ECO:0000313" key="3">
    <source>
        <dbReference type="EMBL" id="RZU62499.1"/>
    </source>
</evidence>
<dbReference type="NCBIfam" id="TIGR00654">
    <property type="entry name" value="PhzF_family"/>
    <property type="match status" value="1"/>
</dbReference>
<dbReference type="PIRSF" id="PIRSF016184">
    <property type="entry name" value="PhzC_PhzF"/>
    <property type="match status" value="1"/>
</dbReference>
<protein>
    <submittedName>
        <fullName evidence="3">PhzF family phenazine biosynthesis protein</fullName>
    </submittedName>
</protein>
<dbReference type="GO" id="GO:0016853">
    <property type="term" value="F:isomerase activity"/>
    <property type="evidence" value="ECO:0007669"/>
    <property type="project" value="TreeGrafter"/>
</dbReference>
<feature type="compositionally biased region" description="Basic and acidic residues" evidence="2">
    <location>
        <begin position="215"/>
        <end position="229"/>
    </location>
</feature>
<dbReference type="InterPro" id="IPR003719">
    <property type="entry name" value="Phenazine_PhzF-like"/>
</dbReference>
<sequence length="334" mass="35462">MAEVSAIRVPFKQVDVFSTVPYRGNALAVVLDATGLDTESMQAFAQWTNLAETTFVLPPTQPGADYRVRIFTSTTELPFAGHPTLGTAHAWLEGGGVPASSDVVVQECGAGLIEIRIDENDGVAPRLALKAPELTRTGPLEADVLEWAITALGLEPDDVVDHQWLVNGPNWAGLLLRDAETVLRIEPDFPSLEGLEVGVIGPHLQTPSGNILTGRDPRDEAKRPEGARAELEPLPDTGAISMGAFAAAIAQAPADYEVRAFCPGEAMPEDPVTGSLNAGFARWLISEKIAEPNYTVRQGTRVGRAGDVFASLDDDGVWIAGHAVTCIDGTVLVP</sequence>
<dbReference type="SUPFAM" id="SSF54506">
    <property type="entry name" value="Diaminopimelate epimerase-like"/>
    <property type="match status" value="1"/>
</dbReference>
<proteinExistence type="predicted"/>
<dbReference type="AlphaFoldDB" id="A0A4Q8AFT4"/>
<dbReference type="Pfam" id="PF02567">
    <property type="entry name" value="PhzC-PhzF"/>
    <property type="match status" value="2"/>
</dbReference>
<accession>A0A4Q8AFT4</accession>
<name>A0A4Q8AFT4_9MICC</name>
<dbReference type="Proteomes" id="UP000292685">
    <property type="component" value="Unassembled WGS sequence"/>
</dbReference>
<feature type="active site" evidence="1">
    <location>
        <position position="52"/>
    </location>
</feature>
<reference evidence="3 4" key="1">
    <citation type="submission" date="2019-02" db="EMBL/GenBank/DDBJ databases">
        <title>Sequencing the genomes of 1000 actinobacteria strains.</title>
        <authorList>
            <person name="Klenk H.-P."/>
        </authorList>
    </citation>
    <scope>NUCLEOTIDE SEQUENCE [LARGE SCALE GENOMIC DNA]</scope>
    <source>
        <strain evidence="3 4">DSM 17364</strain>
    </source>
</reference>
<dbReference type="Gene3D" id="3.10.310.10">
    <property type="entry name" value="Diaminopimelate Epimerase, Chain A, domain 1"/>
    <property type="match status" value="2"/>
</dbReference>